<gene>
    <name evidence="1" type="ORF">BRI6_1186</name>
    <name evidence="2" type="ORF">BRI9_1240</name>
    <name evidence="3" type="ORF">IVO3_1237</name>
    <name evidence="4" type="ORF">RAN7_1176</name>
</gene>
<evidence type="ECO:0000313" key="4">
    <source>
        <dbReference type="EMBL" id="VFS24292.1"/>
    </source>
</evidence>
<organism evidence="3">
    <name type="scientific">plant metagenome</name>
    <dbReference type="NCBI Taxonomy" id="1297885"/>
    <lineage>
        <taxon>unclassified sequences</taxon>
        <taxon>metagenomes</taxon>
        <taxon>organismal metagenomes</taxon>
    </lineage>
</organism>
<evidence type="ECO:0000313" key="1">
    <source>
        <dbReference type="EMBL" id="VFR54867.1"/>
    </source>
</evidence>
<dbReference type="AlphaFoldDB" id="A0A484UQ20"/>
<name>A0A484UQ20_9ZZZZ</name>
<sequence>MLRNVESALRAISSNSAGWASRVTPIRLPPSSWLSWPDSDDQK</sequence>
<proteinExistence type="predicted"/>
<dbReference type="EMBL" id="CAADIK010000035">
    <property type="protein sequence ID" value="VFR73922.1"/>
    <property type="molecule type" value="Genomic_DNA"/>
</dbReference>
<dbReference type="EMBL" id="CAADIP010000023">
    <property type="protein sequence ID" value="VFR88583.1"/>
    <property type="molecule type" value="Genomic_DNA"/>
</dbReference>
<protein>
    <submittedName>
        <fullName evidence="3">Uncharacterized protein</fullName>
    </submittedName>
</protein>
<accession>A0A484UQ20</accession>
<evidence type="ECO:0000313" key="3">
    <source>
        <dbReference type="EMBL" id="VFR88583.1"/>
    </source>
</evidence>
<dbReference type="EMBL" id="CAADIZ010000027">
    <property type="protein sequence ID" value="VFS24292.1"/>
    <property type="molecule type" value="Genomic_DNA"/>
</dbReference>
<reference evidence="3" key="1">
    <citation type="submission" date="2019-03" db="EMBL/GenBank/DDBJ databases">
        <authorList>
            <person name="Danneels B."/>
        </authorList>
    </citation>
    <scope>NUCLEOTIDE SEQUENCE</scope>
</reference>
<dbReference type="EMBL" id="CAADII010000037">
    <property type="protein sequence ID" value="VFR54867.1"/>
    <property type="molecule type" value="Genomic_DNA"/>
</dbReference>
<evidence type="ECO:0000313" key="2">
    <source>
        <dbReference type="EMBL" id="VFR73922.1"/>
    </source>
</evidence>